<dbReference type="Proteomes" id="UP000271098">
    <property type="component" value="Unassembled WGS sequence"/>
</dbReference>
<dbReference type="WBParaSite" id="GPUH_0000450401-mRNA-1">
    <property type="protein sequence ID" value="GPUH_0000450401-mRNA-1"/>
    <property type="gene ID" value="GPUH_0000450401"/>
</dbReference>
<evidence type="ECO:0000313" key="2">
    <source>
        <dbReference type="Proteomes" id="UP000271098"/>
    </source>
</evidence>
<dbReference type="AlphaFoldDB" id="A0A183D706"/>
<accession>A0A183D706</accession>
<dbReference type="EMBL" id="UYRT01008538">
    <property type="protein sequence ID" value="VDK45327.1"/>
    <property type="molecule type" value="Genomic_DNA"/>
</dbReference>
<sequence length="90" mass="10388">MNAQSPALKPETKIMQQAAINYPAYRLASYFKQPVEPLQVWLPPQPVPPPVNRFVMVEHENNLKQQQFSFNRVPCAASNFTERANGLNYW</sequence>
<gene>
    <name evidence="1" type="ORF">GPUH_LOCUS4498</name>
</gene>
<name>A0A183D706_9BILA</name>
<proteinExistence type="predicted"/>
<protein>
    <submittedName>
        <fullName evidence="1 3">Uncharacterized protein</fullName>
    </submittedName>
</protein>
<evidence type="ECO:0000313" key="1">
    <source>
        <dbReference type="EMBL" id="VDK45327.1"/>
    </source>
</evidence>
<organism evidence="3">
    <name type="scientific">Gongylonema pulchrum</name>
    <dbReference type="NCBI Taxonomy" id="637853"/>
    <lineage>
        <taxon>Eukaryota</taxon>
        <taxon>Metazoa</taxon>
        <taxon>Ecdysozoa</taxon>
        <taxon>Nematoda</taxon>
        <taxon>Chromadorea</taxon>
        <taxon>Rhabditida</taxon>
        <taxon>Spirurina</taxon>
        <taxon>Spiruromorpha</taxon>
        <taxon>Spiruroidea</taxon>
        <taxon>Gongylonematidae</taxon>
        <taxon>Gongylonema</taxon>
    </lineage>
</organism>
<reference evidence="3" key="1">
    <citation type="submission" date="2016-06" db="UniProtKB">
        <authorList>
            <consortium name="WormBaseParasite"/>
        </authorList>
    </citation>
    <scope>IDENTIFICATION</scope>
</reference>
<keyword evidence="2" id="KW-1185">Reference proteome</keyword>
<evidence type="ECO:0000313" key="3">
    <source>
        <dbReference type="WBParaSite" id="GPUH_0000450401-mRNA-1"/>
    </source>
</evidence>
<reference evidence="1 2" key="2">
    <citation type="submission" date="2018-11" db="EMBL/GenBank/DDBJ databases">
        <authorList>
            <consortium name="Pathogen Informatics"/>
        </authorList>
    </citation>
    <scope>NUCLEOTIDE SEQUENCE [LARGE SCALE GENOMIC DNA]</scope>
</reference>